<name>A0A378TT85_MORLA</name>
<dbReference type="Pfam" id="PF01047">
    <property type="entry name" value="MarR"/>
    <property type="match status" value="1"/>
</dbReference>
<dbReference type="EMBL" id="UGQU01000003">
    <property type="protein sequence ID" value="STZ64039.1"/>
    <property type="molecule type" value="Genomic_DNA"/>
</dbReference>
<keyword evidence="2" id="KW-0238">DNA-binding</keyword>
<dbReference type="Proteomes" id="UP000254437">
    <property type="component" value="Unassembled WGS sequence"/>
</dbReference>
<dbReference type="RefSeq" id="WP_115008293.1">
    <property type="nucleotide sequence ID" value="NZ_UGQU01000003.1"/>
</dbReference>
<gene>
    <name evidence="5" type="primary">marR</name>
    <name evidence="5" type="ORF">NCTC10359_02483</name>
</gene>
<keyword evidence="1" id="KW-0805">Transcription regulation</keyword>
<dbReference type="InterPro" id="IPR000835">
    <property type="entry name" value="HTH_MarR-typ"/>
</dbReference>
<sequence>MTINQQNSLGYLTNMIARQFAQLIGQELAPLGLNPAYLPVLFELWDGQELTQQELTEKSSVSQATMANTLGRMERDGLIERLPNPNDARSRLIRLTSAALAKKDNCVAAAQKINNGVLEALDEQEIKAWLDIMNKVVQRQKQMLG</sequence>
<keyword evidence="3" id="KW-0804">Transcription</keyword>
<evidence type="ECO:0000256" key="2">
    <source>
        <dbReference type="ARBA" id="ARBA00023125"/>
    </source>
</evidence>
<proteinExistence type="predicted"/>
<dbReference type="InterPro" id="IPR036388">
    <property type="entry name" value="WH-like_DNA-bd_sf"/>
</dbReference>
<dbReference type="Gene3D" id="1.10.10.10">
    <property type="entry name" value="Winged helix-like DNA-binding domain superfamily/Winged helix DNA-binding domain"/>
    <property type="match status" value="1"/>
</dbReference>
<feature type="domain" description="HTH marR-type" evidence="4">
    <location>
        <begin position="6"/>
        <end position="138"/>
    </location>
</feature>
<protein>
    <submittedName>
        <fullName evidence="5">Multiple antibiotic resistance protein marR</fullName>
    </submittedName>
</protein>
<dbReference type="AlphaFoldDB" id="A0A378TT85"/>
<accession>A0A378TT85</accession>
<organism evidence="5 6">
    <name type="scientific">Moraxella lacunata</name>
    <dbReference type="NCBI Taxonomy" id="477"/>
    <lineage>
        <taxon>Bacteria</taxon>
        <taxon>Pseudomonadati</taxon>
        <taxon>Pseudomonadota</taxon>
        <taxon>Gammaproteobacteria</taxon>
        <taxon>Moraxellales</taxon>
        <taxon>Moraxellaceae</taxon>
        <taxon>Moraxella</taxon>
    </lineage>
</organism>
<dbReference type="GO" id="GO:0003700">
    <property type="term" value="F:DNA-binding transcription factor activity"/>
    <property type="evidence" value="ECO:0007669"/>
    <property type="project" value="InterPro"/>
</dbReference>
<evidence type="ECO:0000256" key="3">
    <source>
        <dbReference type="ARBA" id="ARBA00023163"/>
    </source>
</evidence>
<dbReference type="PROSITE" id="PS50995">
    <property type="entry name" value="HTH_MARR_2"/>
    <property type="match status" value="1"/>
</dbReference>
<dbReference type="PANTHER" id="PTHR42756:SF1">
    <property type="entry name" value="TRANSCRIPTIONAL REPRESSOR OF EMRAB OPERON"/>
    <property type="match status" value="1"/>
</dbReference>
<evidence type="ECO:0000259" key="4">
    <source>
        <dbReference type="PROSITE" id="PS50995"/>
    </source>
</evidence>
<dbReference type="InterPro" id="IPR036390">
    <property type="entry name" value="WH_DNA-bd_sf"/>
</dbReference>
<dbReference type="PRINTS" id="PR00598">
    <property type="entry name" value="HTHMARR"/>
</dbReference>
<dbReference type="SUPFAM" id="SSF46785">
    <property type="entry name" value="Winged helix' DNA-binding domain"/>
    <property type="match status" value="1"/>
</dbReference>
<evidence type="ECO:0000256" key="1">
    <source>
        <dbReference type="ARBA" id="ARBA00023015"/>
    </source>
</evidence>
<dbReference type="GO" id="GO:0003677">
    <property type="term" value="F:DNA binding"/>
    <property type="evidence" value="ECO:0007669"/>
    <property type="project" value="UniProtKB-KW"/>
</dbReference>
<evidence type="ECO:0000313" key="6">
    <source>
        <dbReference type="Proteomes" id="UP000254437"/>
    </source>
</evidence>
<dbReference type="PANTHER" id="PTHR42756">
    <property type="entry name" value="TRANSCRIPTIONAL REGULATOR, MARR"/>
    <property type="match status" value="1"/>
</dbReference>
<evidence type="ECO:0000313" key="5">
    <source>
        <dbReference type="EMBL" id="STZ64039.1"/>
    </source>
</evidence>
<reference evidence="5 6" key="1">
    <citation type="submission" date="2018-06" db="EMBL/GenBank/DDBJ databases">
        <authorList>
            <consortium name="Pathogen Informatics"/>
            <person name="Doyle S."/>
        </authorList>
    </citation>
    <scope>NUCLEOTIDE SEQUENCE [LARGE SCALE GENOMIC DNA]</scope>
    <source>
        <strain evidence="5 6">NCTC10359</strain>
    </source>
</reference>
<dbReference type="SMART" id="SM00347">
    <property type="entry name" value="HTH_MARR"/>
    <property type="match status" value="1"/>
</dbReference>